<evidence type="ECO:0000256" key="2">
    <source>
        <dbReference type="PROSITE-ProRule" id="PRU00703"/>
    </source>
</evidence>
<dbReference type="Proteomes" id="UP000050996">
    <property type="component" value="Unassembled WGS sequence"/>
</dbReference>
<dbReference type="STRING" id="1637975.AN957_09240"/>
<evidence type="ECO:0000313" key="4">
    <source>
        <dbReference type="EMBL" id="KQL18739.1"/>
    </source>
</evidence>
<dbReference type="AlphaFoldDB" id="A0A0Q3VGF5"/>
<feature type="domain" description="CBS" evidence="3">
    <location>
        <begin position="7"/>
        <end position="67"/>
    </location>
</feature>
<accession>A0A0Q3VGF5</accession>
<reference evidence="4 5" key="1">
    <citation type="submission" date="2015-09" db="EMBL/GenBank/DDBJ databases">
        <title>Genome sequencing project for genomic taxonomy and phylogenomics of Bacillus-like bacteria.</title>
        <authorList>
            <person name="Liu B."/>
            <person name="Wang J."/>
            <person name="Zhu Y."/>
            <person name="Liu G."/>
            <person name="Chen Q."/>
            <person name="Chen Z."/>
            <person name="Lan J."/>
            <person name="Che J."/>
            <person name="Ge C."/>
            <person name="Shi H."/>
            <person name="Pan Z."/>
            <person name="Liu X."/>
        </authorList>
    </citation>
    <scope>NUCLEOTIDE SEQUENCE [LARGE SCALE GENOMIC DNA]</scope>
    <source>
        <strain evidence="4 5">FJAT-18043</strain>
    </source>
</reference>
<dbReference type="PROSITE" id="PS51371">
    <property type="entry name" value="CBS"/>
    <property type="match status" value="2"/>
</dbReference>
<name>A0A0Q3VGF5_9BACI</name>
<comment type="caution">
    <text evidence="4">The sequence shown here is derived from an EMBL/GenBank/DDBJ whole genome shotgun (WGS) entry which is preliminary data.</text>
</comment>
<protein>
    <recommendedName>
        <fullName evidence="3">CBS domain-containing protein</fullName>
    </recommendedName>
</protein>
<keyword evidence="5" id="KW-1185">Reference proteome</keyword>
<organism evidence="4 5">
    <name type="scientific">Cytobacillus solani</name>
    <dbReference type="NCBI Taxonomy" id="1637975"/>
    <lineage>
        <taxon>Bacteria</taxon>
        <taxon>Bacillati</taxon>
        <taxon>Bacillota</taxon>
        <taxon>Bacilli</taxon>
        <taxon>Bacillales</taxon>
        <taxon>Bacillaceae</taxon>
        <taxon>Cytobacillus</taxon>
    </lineage>
</organism>
<evidence type="ECO:0000259" key="3">
    <source>
        <dbReference type="PROSITE" id="PS51371"/>
    </source>
</evidence>
<gene>
    <name evidence="4" type="ORF">AN957_09240</name>
</gene>
<feature type="domain" description="CBS" evidence="3">
    <location>
        <begin position="96"/>
        <end position="154"/>
    </location>
</feature>
<evidence type="ECO:0000313" key="5">
    <source>
        <dbReference type="Proteomes" id="UP000050996"/>
    </source>
</evidence>
<dbReference type="Pfam" id="PF00571">
    <property type="entry name" value="CBS"/>
    <property type="match status" value="2"/>
</dbReference>
<dbReference type="InterPro" id="IPR046342">
    <property type="entry name" value="CBS_dom_sf"/>
</dbReference>
<dbReference type="SUPFAM" id="SSF54631">
    <property type="entry name" value="CBS-domain pair"/>
    <property type="match status" value="1"/>
</dbReference>
<dbReference type="PATRIC" id="fig|1637975.4.peg.1610"/>
<dbReference type="PANTHER" id="PTHR43080:SF2">
    <property type="entry name" value="CBS DOMAIN-CONTAINING PROTEIN"/>
    <property type="match status" value="1"/>
</dbReference>
<dbReference type="InterPro" id="IPR051257">
    <property type="entry name" value="Diverse_CBS-Domain"/>
</dbReference>
<keyword evidence="1 2" id="KW-0129">CBS domain</keyword>
<evidence type="ECO:0000256" key="1">
    <source>
        <dbReference type="ARBA" id="ARBA00023122"/>
    </source>
</evidence>
<dbReference type="InterPro" id="IPR000644">
    <property type="entry name" value="CBS_dom"/>
</dbReference>
<sequence>MKVREFMITNVIKAHPKDSIREVMTMFVEKKVGGLPICETDGTLVGMVSDGDILRSIKPIEQRVYDFVFYMEYLGEENLQSRLKDLTEKEIIKIAKTKGLITVSPDDEIEHAVTLLSKHHFKKLPVVNQNNRVVGVISRGDVIRKIQKSILNEL</sequence>
<dbReference type="SMART" id="SM00116">
    <property type="entry name" value="CBS"/>
    <property type="match status" value="2"/>
</dbReference>
<dbReference type="Gene3D" id="3.10.580.10">
    <property type="entry name" value="CBS-domain"/>
    <property type="match status" value="1"/>
</dbReference>
<dbReference type="PANTHER" id="PTHR43080">
    <property type="entry name" value="CBS DOMAIN-CONTAINING PROTEIN CBSX3, MITOCHONDRIAL"/>
    <property type="match status" value="1"/>
</dbReference>
<dbReference type="RefSeq" id="WP_053475315.1">
    <property type="nucleotide sequence ID" value="NZ_CP041305.1"/>
</dbReference>
<dbReference type="CDD" id="cd04586">
    <property type="entry name" value="CBS_pair_BON_assoc"/>
    <property type="match status" value="1"/>
</dbReference>
<proteinExistence type="predicted"/>
<dbReference type="EMBL" id="LJIX01000006">
    <property type="protein sequence ID" value="KQL18739.1"/>
    <property type="molecule type" value="Genomic_DNA"/>
</dbReference>